<dbReference type="EMBL" id="WEHX01000044">
    <property type="protein sequence ID" value="KAB7658708.1"/>
    <property type="molecule type" value="Genomic_DNA"/>
</dbReference>
<proteinExistence type="predicted"/>
<dbReference type="AlphaFoldDB" id="A0A6I1EIK1"/>
<dbReference type="Proteomes" id="UP000430564">
    <property type="component" value="Unassembled WGS sequence"/>
</dbReference>
<feature type="DNA-binding region" description="H-T-H motif" evidence="4">
    <location>
        <begin position="33"/>
        <end position="52"/>
    </location>
</feature>
<feature type="domain" description="HTH tetR-type" evidence="5">
    <location>
        <begin position="10"/>
        <end position="70"/>
    </location>
</feature>
<dbReference type="PANTHER" id="PTHR47506:SF6">
    <property type="entry name" value="HTH-TYPE TRANSCRIPTIONAL REPRESSOR NEMR"/>
    <property type="match status" value="1"/>
</dbReference>
<evidence type="ECO:0000256" key="2">
    <source>
        <dbReference type="ARBA" id="ARBA00023125"/>
    </source>
</evidence>
<dbReference type="Gene3D" id="1.10.357.10">
    <property type="entry name" value="Tetracycline Repressor, domain 2"/>
    <property type="match status" value="1"/>
</dbReference>
<sequence length="199" mass="22306">MSTTLSDKGLCTKKHMLECAEKIILEEGIEALSMDNVGKKSGMSKGAVMHHFKTKRDLMAALIEAYAEHLDEHLKAAEAMFEGAPDETLIPGYIRWFQEFDADNKGWANIGLSLLVQKVHDPELLKPVKDWYAKVHARIAALPPERRARTFLALMALEGFFYTHKFGLDLMSAEEKVPVYELLKDLSGSKALLKSAKSE</sequence>
<dbReference type="PROSITE" id="PS50977">
    <property type="entry name" value="HTH_TETR_2"/>
    <property type="match status" value="1"/>
</dbReference>
<organism evidence="6 7">
    <name type="scientific">Sutterella seckii</name>
    <dbReference type="NCBI Taxonomy" id="1944635"/>
    <lineage>
        <taxon>Bacteria</taxon>
        <taxon>Pseudomonadati</taxon>
        <taxon>Pseudomonadota</taxon>
        <taxon>Betaproteobacteria</taxon>
        <taxon>Burkholderiales</taxon>
        <taxon>Sutterellaceae</taxon>
        <taxon>Sutterella</taxon>
    </lineage>
</organism>
<dbReference type="PANTHER" id="PTHR47506">
    <property type="entry name" value="TRANSCRIPTIONAL REGULATORY PROTEIN"/>
    <property type="match status" value="1"/>
</dbReference>
<evidence type="ECO:0000313" key="7">
    <source>
        <dbReference type="Proteomes" id="UP000430564"/>
    </source>
</evidence>
<evidence type="ECO:0000259" key="5">
    <source>
        <dbReference type="PROSITE" id="PS50977"/>
    </source>
</evidence>
<keyword evidence="2 4" id="KW-0238">DNA-binding</keyword>
<protein>
    <submittedName>
        <fullName evidence="6">TetR/AcrR family transcriptional regulator</fullName>
    </submittedName>
</protein>
<dbReference type="Pfam" id="PF00440">
    <property type="entry name" value="TetR_N"/>
    <property type="match status" value="1"/>
</dbReference>
<evidence type="ECO:0000256" key="1">
    <source>
        <dbReference type="ARBA" id="ARBA00023015"/>
    </source>
</evidence>
<dbReference type="RefSeq" id="WP_152158498.1">
    <property type="nucleotide sequence ID" value="NZ_WEHX01000044.1"/>
</dbReference>
<dbReference type="InterPro" id="IPR009057">
    <property type="entry name" value="Homeodomain-like_sf"/>
</dbReference>
<name>A0A6I1EIK1_9BURK</name>
<dbReference type="PRINTS" id="PR00455">
    <property type="entry name" value="HTHTETR"/>
</dbReference>
<gene>
    <name evidence="6" type="ORF">GBM95_07290</name>
</gene>
<reference evidence="6 7" key="1">
    <citation type="submission" date="2019-10" db="EMBL/GenBank/DDBJ databases">
        <title>Genome diversity of Sutterella seckii.</title>
        <authorList>
            <person name="Chaplin A.V."/>
            <person name="Sokolova S.R."/>
            <person name="Mosin K.A."/>
            <person name="Ivanova E.L."/>
            <person name="Kochetkova T.O."/>
            <person name="Goltsov A.Y."/>
            <person name="Trofimov D.Y."/>
            <person name="Efimov B.A."/>
        </authorList>
    </citation>
    <scope>NUCLEOTIDE SEQUENCE [LARGE SCALE GENOMIC DNA]</scope>
    <source>
        <strain evidence="6 7">ASD393</strain>
    </source>
</reference>
<evidence type="ECO:0000256" key="4">
    <source>
        <dbReference type="PROSITE-ProRule" id="PRU00335"/>
    </source>
</evidence>
<evidence type="ECO:0000313" key="6">
    <source>
        <dbReference type="EMBL" id="KAB7658708.1"/>
    </source>
</evidence>
<dbReference type="GO" id="GO:0003677">
    <property type="term" value="F:DNA binding"/>
    <property type="evidence" value="ECO:0007669"/>
    <property type="project" value="UniProtKB-UniRule"/>
</dbReference>
<dbReference type="InterPro" id="IPR001647">
    <property type="entry name" value="HTH_TetR"/>
</dbReference>
<dbReference type="OrthoDB" id="9809772at2"/>
<accession>A0A6I1EIK1</accession>
<dbReference type="SUPFAM" id="SSF46689">
    <property type="entry name" value="Homeodomain-like"/>
    <property type="match status" value="1"/>
</dbReference>
<keyword evidence="3" id="KW-0804">Transcription</keyword>
<evidence type="ECO:0000256" key="3">
    <source>
        <dbReference type="ARBA" id="ARBA00023163"/>
    </source>
</evidence>
<comment type="caution">
    <text evidence="6">The sequence shown here is derived from an EMBL/GenBank/DDBJ whole genome shotgun (WGS) entry which is preliminary data.</text>
</comment>
<dbReference type="Pfam" id="PF17937">
    <property type="entry name" value="TetR_C_28"/>
    <property type="match status" value="1"/>
</dbReference>
<keyword evidence="1" id="KW-0805">Transcription regulation</keyword>
<dbReference type="InterPro" id="IPR041479">
    <property type="entry name" value="TetR_CgmR_C"/>
</dbReference>